<dbReference type="AlphaFoldDB" id="A0A0A9E2N9"/>
<reference evidence="2" key="1">
    <citation type="submission" date="2014-09" db="EMBL/GenBank/DDBJ databases">
        <authorList>
            <person name="Magalhaes I.L.F."/>
            <person name="Oliveira U."/>
            <person name="Santos F.R."/>
            <person name="Vidigal T.H.D.A."/>
            <person name="Brescovit A.D."/>
            <person name="Santos A.J."/>
        </authorList>
    </citation>
    <scope>NUCLEOTIDE SEQUENCE</scope>
    <source>
        <tissue evidence="2">Shoot tissue taken approximately 20 cm above the soil surface</tissue>
    </source>
</reference>
<sequence length="51" mass="6006">MPRVLWLIVLGICIRCFVCSPHGRCIMHVTFQISVIFELLIEFSFQYLYVA</sequence>
<feature type="chain" id="PRO_5002046727" evidence="1">
    <location>
        <begin position="20"/>
        <end position="51"/>
    </location>
</feature>
<organism evidence="2">
    <name type="scientific">Arundo donax</name>
    <name type="common">Giant reed</name>
    <name type="synonym">Donax arundinaceus</name>
    <dbReference type="NCBI Taxonomy" id="35708"/>
    <lineage>
        <taxon>Eukaryota</taxon>
        <taxon>Viridiplantae</taxon>
        <taxon>Streptophyta</taxon>
        <taxon>Embryophyta</taxon>
        <taxon>Tracheophyta</taxon>
        <taxon>Spermatophyta</taxon>
        <taxon>Magnoliopsida</taxon>
        <taxon>Liliopsida</taxon>
        <taxon>Poales</taxon>
        <taxon>Poaceae</taxon>
        <taxon>PACMAD clade</taxon>
        <taxon>Arundinoideae</taxon>
        <taxon>Arundineae</taxon>
        <taxon>Arundo</taxon>
    </lineage>
</organism>
<evidence type="ECO:0000313" key="2">
    <source>
        <dbReference type="EMBL" id="JAD93298.1"/>
    </source>
</evidence>
<keyword evidence="1" id="KW-0732">Signal</keyword>
<name>A0A0A9E2N9_ARUDO</name>
<proteinExistence type="predicted"/>
<evidence type="ECO:0000256" key="1">
    <source>
        <dbReference type="SAM" id="SignalP"/>
    </source>
</evidence>
<protein>
    <submittedName>
        <fullName evidence="2">Uncharacterized protein</fullName>
    </submittedName>
</protein>
<feature type="signal peptide" evidence="1">
    <location>
        <begin position="1"/>
        <end position="19"/>
    </location>
</feature>
<accession>A0A0A9E2N9</accession>
<dbReference type="EMBL" id="GBRH01204597">
    <property type="protein sequence ID" value="JAD93298.1"/>
    <property type="molecule type" value="Transcribed_RNA"/>
</dbReference>
<reference evidence="2" key="2">
    <citation type="journal article" date="2015" name="Data Brief">
        <title>Shoot transcriptome of the giant reed, Arundo donax.</title>
        <authorList>
            <person name="Barrero R.A."/>
            <person name="Guerrero F.D."/>
            <person name="Moolhuijzen P."/>
            <person name="Goolsby J.A."/>
            <person name="Tidwell J."/>
            <person name="Bellgard S.E."/>
            <person name="Bellgard M.I."/>
        </authorList>
    </citation>
    <scope>NUCLEOTIDE SEQUENCE</scope>
    <source>
        <tissue evidence="2">Shoot tissue taken approximately 20 cm above the soil surface</tissue>
    </source>
</reference>